<evidence type="ECO:0000259" key="12">
    <source>
        <dbReference type="PROSITE" id="PS51198"/>
    </source>
</evidence>
<dbReference type="InterPro" id="IPR000212">
    <property type="entry name" value="DNA_helicase_UvrD/REP"/>
</dbReference>
<dbReference type="InterPro" id="IPR027417">
    <property type="entry name" value="P-loop_NTPase"/>
</dbReference>
<dbReference type="EC" id="5.6.2.4" evidence="7"/>
<evidence type="ECO:0000256" key="9">
    <source>
        <dbReference type="PROSITE-ProRule" id="PRU00560"/>
    </source>
</evidence>
<dbReference type="PANTHER" id="PTHR11070:SF45">
    <property type="entry name" value="DNA 3'-5' HELICASE"/>
    <property type="match status" value="1"/>
</dbReference>
<keyword evidence="5" id="KW-0413">Isomerase</keyword>
<dbReference type="AlphaFoldDB" id="H9ULH5"/>
<dbReference type="eggNOG" id="COG0210">
    <property type="taxonomic scope" value="Bacteria"/>
</dbReference>
<evidence type="ECO:0000256" key="11">
    <source>
        <dbReference type="SAM" id="MobiDB-lite"/>
    </source>
</evidence>
<keyword evidence="10" id="KW-0175">Coiled coil</keyword>
<evidence type="ECO:0000313" key="14">
    <source>
        <dbReference type="Proteomes" id="UP000007383"/>
    </source>
</evidence>
<dbReference type="Pfam" id="PF13361">
    <property type="entry name" value="UvrD_C"/>
    <property type="match status" value="1"/>
</dbReference>
<name>H9ULH5_SPIAZ</name>
<dbReference type="Pfam" id="PF00580">
    <property type="entry name" value="UvrD-helicase"/>
    <property type="match status" value="1"/>
</dbReference>
<evidence type="ECO:0000256" key="4">
    <source>
        <dbReference type="ARBA" id="ARBA00022840"/>
    </source>
</evidence>
<keyword evidence="2 9" id="KW-0378">Hydrolase</keyword>
<keyword evidence="3 9" id="KW-0347">Helicase</keyword>
<feature type="compositionally biased region" description="Low complexity" evidence="11">
    <location>
        <begin position="546"/>
        <end position="556"/>
    </location>
</feature>
<dbReference type="KEGG" id="sfc:Spiaf_2336"/>
<keyword evidence="4 9" id="KW-0067">ATP-binding</keyword>
<evidence type="ECO:0000313" key="13">
    <source>
        <dbReference type="EMBL" id="AFG38368.1"/>
    </source>
</evidence>
<proteinExistence type="predicted"/>
<dbReference type="SUPFAM" id="SSF52540">
    <property type="entry name" value="P-loop containing nucleoside triphosphate hydrolases"/>
    <property type="match status" value="1"/>
</dbReference>
<dbReference type="GO" id="GO:0000725">
    <property type="term" value="P:recombinational repair"/>
    <property type="evidence" value="ECO:0007669"/>
    <property type="project" value="TreeGrafter"/>
</dbReference>
<evidence type="ECO:0000256" key="2">
    <source>
        <dbReference type="ARBA" id="ARBA00022801"/>
    </source>
</evidence>
<evidence type="ECO:0000256" key="6">
    <source>
        <dbReference type="ARBA" id="ARBA00034617"/>
    </source>
</evidence>
<feature type="region of interest" description="Disordered" evidence="11">
    <location>
        <begin position="546"/>
        <end position="578"/>
    </location>
</feature>
<feature type="domain" description="UvrD-like helicase ATP-binding" evidence="12">
    <location>
        <begin position="251"/>
        <end position="542"/>
    </location>
</feature>
<evidence type="ECO:0000256" key="3">
    <source>
        <dbReference type="ARBA" id="ARBA00022806"/>
    </source>
</evidence>
<keyword evidence="14" id="KW-1185">Reference proteome</keyword>
<feature type="coiled-coil region" evidence="10">
    <location>
        <begin position="138"/>
        <end position="217"/>
    </location>
</feature>
<dbReference type="PROSITE" id="PS51198">
    <property type="entry name" value="UVRD_HELICASE_ATP_BIND"/>
    <property type="match status" value="1"/>
</dbReference>
<dbReference type="HOGENOM" id="CLU_369550_0_0_12"/>
<dbReference type="GO" id="GO:0043138">
    <property type="term" value="F:3'-5' DNA helicase activity"/>
    <property type="evidence" value="ECO:0007669"/>
    <property type="project" value="UniProtKB-EC"/>
</dbReference>
<dbReference type="GO" id="GO:0005829">
    <property type="term" value="C:cytosol"/>
    <property type="evidence" value="ECO:0007669"/>
    <property type="project" value="TreeGrafter"/>
</dbReference>
<evidence type="ECO:0000256" key="7">
    <source>
        <dbReference type="ARBA" id="ARBA00034808"/>
    </source>
</evidence>
<evidence type="ECO:0000256" key="10">
    <source>
        <dbReference type="SAM" id="Coils"/>
    </source>
</evidence>
<dbReference type="EMBL" id="CP003282">
    <property type="protein sequence ID" value="AFG38368.1"/>
    <property type="molecule type" value="Genomic_DNA"/>
</dbReference>
<dbReference type="GO" id="GO:0003677">
    <property type="term" value="F:DNA binding"/>
    <property type="evidence" value="ECO:0007669"/>
    <property type="project" value="InterPro"/>
</dbReference>
<organism evidence="13 14">
    <name type="scientific">Spirochaeta africana (strain ATCC 700263 / DSM 8902 / Z-7692)</name>
    <dbReference type="NCBI Taxonomy" id="889378"/>
    <lineage>
        <taxon>Bacteria</taxon>
        <taxon>Pseudomonadati</taxon>
        <taxon>Spirochaetota</taxon>
        <taxon>Spirochaetia</taxon>
        <taxon>Spirochaetales</taxon>
        <taxon>Spirochaetaceae</taxon>
        <taxon>Spirochaeta</taxon>
    </lineage>
</organism>
<feature type="compositionally biased region" description="Basic and acidic residues" evidence="11">
    <location>
        <begin position="557"/>
        <end position="578"/>
    </location>
</feature>
<dbReference type="RefSeq" id="WP_014456350.1">
    <property type="nucleotide sequence ID" value="NC_017098.1"/>
</dbReference>
<reference evidence="14" key="1">
    <citation type="journal article" date="2013" name="Stand. Genomic Sci.">
        <title>Complete genome sequence of the halophilic bacterium Spirochaeta africana type strain (Z-7692(T)) from the alkaline Lake Magadi in the East African Rift.</title>
        <authorList>
            <person name="Liolos K."/>
            <person name="Abt B."/>
            <person name="Scheuner C."/>
            <person name="Teshima H."/>
            <person name="Held B."/>
            <person name="Lapidus A."/>
            <person name="Nolan M."/>
            <person name="Lucas S."/>
            <person name="Deshpande S."/>
            <person name="Cheng J.F."/>
            <person name="Tapia R."/>
            <person name="Goodwin L.A."/>
            <person name="Pitluck S."/>
            <person name="Pagani I."/>
            <person name="Ivanova N."/>
            <person name="Mavromatis K."/>
            <person name="Mikhailova N."/>
            <person name="Huntemann M."/>
            <person name="Pati A."/>
            <person name="Chen A."/>
            <person name="Palaniappan K."/>
            <person name="Land M."/>
            <person name="Rohde M."/>
            <person name="Tindall B.J."/>
            <person name="Detter J.C."/>
            <person name="Goker M."/>
            <person name="Bristow J."/>
            <person name="Eisen J.A."/>
            <person name="Markowitz V."/>
            <person name="Hugenholtz P."/>
            <person name="Woyke T."/>
            <person name="Klenk H.P."/>
            <person name="Kyrpides N.C."/>
        </authorList>
    </citation>
    <scope>NUCLEOTIDE SEQUENCE</scope>
    <source>
        <strain evidence="14">ATCC 700263 / DSM 8902 / Z-7692</strain>
    </source>
</reference>
<comment type="catalytic activity">
    <reaction evidence="8">
        <text>ATP + H2O = ADP + phosphate + H(+)</text>
        <dbReference type="Rhea" id="RHEA:13065"/>
        <dbReference type="ChEBI" id="CHEBI:15377"/>
        <dbReference type="ChEBI" id="CHEBI:15378"/>
        <dbReference type="ChEBI" id="CHEBI:30616"/>
        <dbReference type="ChEBI" id="CHEBI:43474"/>
        <dbReference type="ChEBI" id="CHEBI:456216"/>
        <dbReference type="EC" id="5.6.2.4"/>
    </reaction>
</comment>
<dbReference type="STRING" id="889378.Spiaf_2336"/>
<comment type="catalytic activity">
    <reaction evidence="6">
        <text>Couples ATP hydrolysis with the unwinding of duplex DNA by translocating in the 3'-5' direction.</text>
        <dbReference type="EC" id="5.6.2.4"/>
    </reaction>
</comment>
<keyword evidence="1 9" id="KW-0547">Nucleotide-binding</keyword>
<evidence type="ECO:0000256" key="8">
    <source>
        <dbReference type="ARBA" id="ARBA00048988"/>
    </source>
</evidence>
<accession>H9ULH5</accession>
<evidence type="ECO:0000256" key="1">
    <source>
        <dbReference type="ARBA" id="ARBA00022741"/>
    </source>
</evidence>
<evidence type="ECO:0000256" key="5">
    <source>
        <dbReference type="ARBA" id="ARBA00023235"/>
    </source>
</evidence>
<feature type="binding site" evidence="9">
    <location>
        <begin position="272"/>
        <end position="279"/>
    </location>
    <ligand>
        <name>ATP</name>
        <dbReference type="ChEBI" id="CHEBI:30616"/>
    </ligand>
</feature>
<dbReference type="InterPro" id="IPR014017">
    <property type="entry name" value="DNA_helicase_UvrD-like_C"/>
</dbReference>
<dbReference type="GO" id="GO:0016887">
    <property type="term" value="F:ATP hydrolysis activity"/>
    <property type="evidence" value="ECO:0007669"/>
    <property type="project" value="RHEA"/>
</dbReference>
<dbReference type="PATRIC" id="fig|889378.3.peg.2310"/>
<dbReference type="Proteomes" id="UP000007383">
    <property type="component" value="Chromosome"/>
</dbReference>
<dbReference type="Gene3D" id="3.40.50.300">
    <property type="entry name" value="P-loop containing nucleotide triphosphate hydrolases"/>
    <property type="match status" value="2"/>
</dbReference>
<sequence length="738" mass="84591">MDTGDLTRILRLQGSDEGFYCLAIQSLIEKHLNTCLPELQHSSDFPEKLQLYAETRSPLTHQQQRLLSQLRRDRGITNRVRHEFHQLTLEEAAAMTHNLLRFGEFAAIPDSDTWQQLRRGVEQTWLDCRSPLEQQHELRHLRELLQQLQTEQQDFQAQLARLEEVELREQHLQLQLAVIGKQLQESSGTAAERKQRIADLRRERHNLQQELRRSRVEAAELAPVREQLAYLERLSSYSRTRRDYEQSVIRLTPEQADVLARIKLNHDFLVRGNAGTGKTLVLLKALHKAAELLAQERGLGLTATHHPERIVLLTYTTTLVRYNKYLAEIMQQHEITSNIQTADSLFLEKLHLIDPDSSVDYRIARELCEQHNTTGFLNTTELYTEIEDFIFAGAVQYEEYIDQRIPRSGLKHPLNIEQRQQVWQIRDRIAAEMRKRKCYSKGFSRIVLLEHLQGNTPPPGMQDISYVFIDETQDLTAIELMLLKLIASRPLIMAGDVGQSIYGFRSPYARAGIRLQGRTRTLKLNFRSTAAIHEFAESYRHQELAAAAETSGNSAAPDRHHQHHEDDPQEIHPPEAFREGPVPELLCSSDKACLLEGIIDKAVFFVRRLGYDPENICLLAPRNADLEKLAAGLERHELPSMNIRDPQFNFTDEGVVRLSTLHSSKGLDFPVVLLYLPQLYHLSHLDAATIETMERNLLYVACTRAMDHLVIALNPDSSSAAIRGLAAVQAGRQENQRS</sequence>
<dbReference type="PANTHER" id="PTHR11070">
    <property type="entry name" value="UVRD / RECB / PCRA DNA HELICASE FAMILY MEMBER"/>
    <property type="match status" value="1"/>
</dbReference>
<protein>
    <recommendedName>
        <fullName evidence="7">DNA 3'-5' helicase</fullName>
        <ecNumber evidence="7">5.6.2.4</ecNumber>
    </recommendedName>
</protein>
<dbReference type="OrthoDB" id="354927at2"/>
<dbReference type="InterPro" id="IPR014016">
    <property type="entry name" value="UvrD-like_ATP-bd"/>
</dbReference>
<dbReference type="GO" id="GO:0005524">
    <property type="term" value="F:ATP binding"/>
    <property type="evidence" value="ECO:0007669"/>
    <property type="project" value="UniProtKB-UniRule"/>
</dbReference>
<gene>
    <name evidence="13" type="ordered locus">Spiaf_2336</name>
</gene>